<evidence type="ECO:0000313" key="10">
    <source>
        <dbReference type="Proteomes" id="UP000244066"/>
    </source>
</evidence>
<dbReference type="InterPro" id="IPR001754">
    <property type="entry name" value="OMPdeCOase_dom"/>
</dbReference>
<keyword evidence="4 7" id="KW-0808">Transferase</keyword>
<comment type="catalytic activity">
    <reaction evidence="7">
        <text>orotidine 5'-phosphate + diphosphate = orotate + 5-phospho-alpha-D-ribose 1-diphosphate</text>
        <dbReference type="Rhea" id="RHEA:10380"/>
        <dbReference type="ChEBI" id="CHEBI:30839"/>
        <dbReference type="ChEBI" id="CHEBI:33019"/>
        <dbReference type="ChEBI" id="CHEBI:57538"/>
        <dbReference type="ChEBI" id="CHEBI:58017"/>
        <dbReference type="EC" id="2.4.2.10"/>
    </reaction>
</comment>
<name>A0A2R7Y9U6_9ARCH</name>
<dbReference type="EC" id="2.4.2.10" evidence="2 7"/>
<keyword evidence="3 7" id="KW-0328">Glycosyltransferase</keyword>
<dbReference type="InterPro" id="IPR004467">
    <property type="entry name" value="Or_phspho_trans_dom"/>
</dbReference>
<dbReference type="InterPro" id="IPR029057">
    <property type="entry name" value="PRTase-like"/>
</dbReference>
<feature type="binding site" evidence="7">
    <location>
        <position position="346"/>
    </location>
    <ligand>
        <name>5-phospho-alpha-D-ribose 1-diphosphate</name>
        <dbReference type="ChEBI" id="CHEBI:58017"/>
        <note>ligand shared between dimeric partners</note>
    </ligand>
</feature>
<comment type="subunit">
    <text evidence="7">Homodimer.</text>
</comment>
<gene>
    <name evidence="7" type="primary">pyrE</name>
    <name evidence="9" type="ORF">B9J98_00285</name>
</gene>
<proteinExistence type="inferred from homology"/>
<comment type="function">
    <text evidence="7">Catalyzes the transfer of a ribosyl phosphate group from 5-phosphoribose 1-diphosphate to orotate, leading to the formation of orotidine monophosphate (OMP).</text>
</comment>
<evidence type="ECO:0000256" key="2">
    <source>
        <dbReference type="ARBA" id="ARBA00011971"/>
    </source>
</evidence>
<evidence type="ECO:0000259" key="8">
    <source>
        <dbReference type="SMART" id="SM00934"/>
    </source>
</evidence>
<dbReference type="SMART" id="SM00934">
    <property type="entry name" value="OMPdecase"/>
    <property type="match status" value="1"/>
</dbReference>
<comment type="pathway">
    <text evidence="1 7">Pyrimidine metabolism; UMP biosynthesis via de novo pathway; UMP from orotate: step 1/2.</text>
</comment>
<dbReference type="GO" id="GO:0044205">
    <property type="term" value="P:'de novo' UMP biosynthetic process"/>
    <property type="evidence" value="ECO:0007669"/>
    <property type="project" value="UniProtKB-UniRule"/>
</dbReference>
<comment type="caution">
    <text evidence="9">The sequence shown here is derived from an EMBL/GenBank/DDBJ whole genome shotgun (WGS) entry which is preliminary data.</text>
</comment>
<dbReference type="PANTHER" id="PTHR19278">
    <property type="entry name" value="OROTATE PHOSPHORIBOSYLTRANSFERASE"/>
    <property type="match status" value="1"/>
</dbReference>
<feature type="binding site" evidence="7">
    <location>
        <position position="350"/>
    </location>
    <ligand>
        <name>5-phospho-alpha-D-ribose 1-diphosphate</name>
        <dbReference type="ChEBI" id="CHEBI:58017"/>
        <note>ligand shared between dimeric partners</note>
    </ligand>
</feature>
<dbReference type="Gene3D" id="3.40.50.2020">
    <property type="match status" value="1"/>
</dbReference>
<dbReference type="HAMAP" id="MF_01208">
    <property type="entry name" value="PyrE"/>
    <property type="match status" value="1"/>
</dbReference>
<organism evidence="9 10">
    <name type="scientific">Candidatus Terraquivivens tikiterensis</name>
    <dbReference type="NCBI Taxonomy" id="1980982"/>
    <lineage>
        <taxon>Archaea</taxon>
        <taxon>Nitrososphaerota</taxon>
        <taxon>Candidatus Wolframiiraptoraceae</taxon>
        <taxon>Candidatus Terraquivivens</taxon>
    </lineage>
</organism>
<dbReference type="GO" id="GO:0006207">
    <property type="term" value="P:'de novo' pyrimidine nucleobase biosynthetic process"/>
    <property type="evidence" value="ECO:0007669"/>
    <property type="project" value="InterPro"/>
</dbReference>
<dbReference type="Gene3D" id="3.20.20.70">
    <property type="entry name" value="Aldolase class I"/>
    <property type="match status" value="1"/>
</dbReference>
<feature type="domain" description="Orotidine 5'-phosphate decarboxylase" evidence="8">
    <location>
        <begin position="17"/>
        <end position="242"/>
    </location>
</feature>
<dbReference type="EMBL" id="NDWU01000001">
    <property type="protein sequence ID" value="PUA34321.1"/>
    <property type="molecule type" value="Genomic_DNA"/>
</dbReference>
<evidence type="ECO:0000256" key="4">
    <source>
        <dbReference type="ARBA" id="ARBA00022679"/>
    </source>
</evidence>
<reference evidence="9 10" key="1">
    <citation type="submission" date="2017-04" db="EMBL/GenBank/DDBJ databases">
        <title>Draft Aigarchaeota genome from a New Zealand hot spring.</title>
        <authorList>
            <person name="Reysenbach A.-L."/>
            <person name="Donaho J.A."/>
            <person name="Gerhart J."/>
            <person name="Kelley J.F."/>
            <person name="Kouba K."/>
            <person name="Podar M."/>
            <person name="Stott M."/>
        </authorList>
    </citation>
    <scope>NUCLEOTIDE SEQUENCE [LARGE SCALE GENOMIC DNA]</scope>
    <source>
        <strain evidence="9">NZ13_MG1</strain>
    </source>
</reference>
<dbReference type="GO" id="GO:0000287">
    <property type="term" value="F:magnesium ion binding"/>
    <property type="evidence" value="ECO:0007669"/>
    <property type="project" value="UniProtKB-UniRule"/>
</dbReference>
<dbReference type="CDD" id="cd04725">
    <property type="entry name" value="OMP_decarboxylase_like"/>
    <property type="match status" value="1"/>
</dbReference>
<dbReference type="PANTHER" id="PTHR19278:SF9">
    <property type="entry name" value="URIDINE 5'-MONOPHOSPHATE SYNTHASE"/>
    <property type="match status" value="1"/>
</dbReference>
<keyword evidence="7" id="KW-0460">Magnesium</keyword>
<dbReference type="InterPro" id="IPR013785">
    <property type="entry name" value="Aldolase_TIM"/>
</dbReference>
<dbReference type="SUPFAM" id="SSF51366">
    <property type="entry name" value="Ribulose-phoshate binding barrel"/>
    <property type="match status" value="1"/>
</dbReference>
<keyword evidence="5 7" id="KW-0665">Pyrimidine biosynthesis</keyword>
<dbReference type="InterPro" id="IPR011060">
    <property type="entry name" value="RibuloseP-bd_barrel"/>
</dbReference>
<evidence type="ECO:0000256" key="6">
    <source>
        <dbReference type="ARBA" id="ARBA00023239"/>
    </source>
</evidence>
<dbReference type="CDD" id="cd06223">
    <property type="entry name" value="PRTases_typeI"/>
    <property type="match status" value="1"/>
</dbReference>
<evidence type="ECO:0000256" key="7">
    <source>
        <dbReference type="HAMAP-Rule" id="MF_01208"/>
    </source>
</evidence>
<dbReference type="InterPro" id="IPR000836">
    <property type="entry name" value="PRTase_dom"/>
</dbReference>
<protein>
    <recommendedName>
        <fullName evidence="2 7">Orotate phosphoribosyltransferase</fullName>
        <shortName evidence="7">OPRT</shortName>
        <shortName evidence="7">OPRTase</shortName>
        <ecNumber evidence="2 7">2.4.2.10</ecNumber>
    </recommendedName>
</protein>
<dbReference type="SUPFAM" id="SSF53271">
    <property type="entry name" value="PRTase-like"/>
    <property type="match status" value="1"/>
</dbReference>
<comment type="caution">
    <text evidence="7">Lacks conserved residue(s) required for the propagation of feature annotation.</text>
</comment>
<dbReference type="Pfam" id="PF00156">
    <property type="entry name" value="Pribosyltran"/>
    <property type="match status" value="1"/>
</dbReference>
<evidence type="ECO:0000256" key="3">
    <source>
        <dbReference type="ARBA" id="ARBA00022676"/>
    </source>
</evidence>
<comment type="cofactor">
    <cofactor evidence="7">
        <name>Mg(2+)</name>
        <dbReference type="ChEBI" id="CHEBI:18420"/>
    </cofactor>
</comment>
<dbReference type="GO" id="GO:0004588">
    <property type="term" value="F:orotate phosphoribosyltransferase activity"/>
    <property type="evidence" value="ECO:0007669"/>
    <property type="project" value="UniProtKB-UniRule"/>
</dbReference>
<evidence type="ECO:0000256" key="1">
    <source>
        <dbReference type="ARBA" id="ARBA00004889"/>
    </source>
</evidence>
<dbReference type="AlphaFoldDB" id="A0A2R7Y9U6"/>
<feature type="binding site" description="in other chain" evidence="7">
    <location>
        <begin position="372"/>
        <end position="380"/>
    </location>
    <ligand>
        <name>5-phospho-alpha-D-ribose 1-diphosphate</name>
        <dbReference type="ChEBI" id="CHEBI:58017"/>
        <note>ligand shared between dimeric partners</note>
    </ligand>
</feature>
<dbReference type="UniPathway" id="UPA00070">
    <property type="reaction ID" value="UER00119"/>
</dbReference>
<keyword evidence="6" id="KW-0456">Lyase</keyword>
<sequence>MSFLERYAELRRKKGSILCISLDVKRTGGSRKEYVERLKRLVERIAPYAIAFKVNENYTRHLSMEDHQEITQLCKEVGALTLYDCKLSDITSTATMGIGMVRDMGYDGLTVNPIFGNLSQLTEAAHSLGLGVFSVVLPSNPESVRLFKLEVGGRRLFEILAEDARASGADGLVVSATETASAEDVSAVRNAVGEDPIMLFPGIGAQGGDLEKAIVYGGWNVLVNVGRSIIESNEPEKAAAEYREALTDAWIRINAAREILRTPGVYRYSPDKPFVLSSGKESDYYVDIRSLYSHPGPRSRIAELMLVKISLEGNNDFDKVATTETAGIPMASIVADRLSKGLVYVRHKEKGYGTGRKVEGVVQRGDRIICVDDLTTTGETAEACVRAVSELGGIVLAYYVVFDREEGAAERLRDVGVKLRPLTNTSTLKDLMTKGA</sequence>
<dbReference type="Proteomes" id="UP000244066">
    <property type="component" value="Unassembled WGS sequence"/>
</dbReference>
<dbReference type="InterPro" id="IPR023031">
    <property type="entry name" value="OPRT"/>
</dbReference>
<dbReference type="GO" id="GO:0004590">
    <property type="term" value="F:orotidine-5'-phosphate decarboxylase activity"/>
    <property type="evidence" value="ECO:0007669"/>
    <property type="project" value="InterPro"/>
</dbReference>
<dbReference type="Pfam" id="PF00215">
    <property type="entry name" value="OMPdecase"/>
    <property type="match status" value="1"/>
</dbReference>
<dbReference type="NCBIfam" id="TIGR00336">
    <property type="entry name" value="pyrE"/>
    <property type="match status" value="1"/>
</dbReference>
<evidence type="ECO:0000256" key="5">
    <source>
        <dbReference type="ARBA" id="ARBA00022975"/>
    </source>
</evidence>
<feature type="binding site" evidence="7">
    <location>
        <position position="404"/>
    </location>
    <ligand>
        <name>orotate</name>
        <dbReference type="ChEBI" id="CHEBI:30839"/>
    </ligand>
</feature>
<feature type="binding site" evidence="7">
    <location>
        <position position="376"/>
    </location>
    <ligand>
        <name>orotate</name>
        <dbReference type="ChEBI" id="CHEBI:30839"/>
    </ligand>
</feature>
<accession>A0A2R7Y9U6</accession>
<evidence type="ECO:0000313" key="9">
    <source>
        <dbReference type="EMBL" id="PUA34321.1"/>
    </source>
</evidence>
<comment type="similarity">
    <text evidence="7">Belongs to the purine/pyrimidine phosphoribosyltransferase family. PyrE subfamily.</text>
</comment>